<sequence>MKAYIPGGDGAGDFFVSVIQRVSNIMSPQSDIILHRTDIIGDNRATLQKTRSSFKL</sequence>
<dbReference type="AlphaFoldDB" id="A0A7U3ZI68"/>
<name>A0A7U3ZI68_RUNSL</name>
<reference evidence="2" key="1">
    <citation type="submission" date="2011-06" db="EMBL/GenBank/DDBJ databases">
        <title>The complete genome of chromosome of Runella slithyformis DSM 19594.</title>
        <authorList>
            <consortium name="US DOE Joint Genome Institute (JGI-PGF)"/>
            <person name="Lucas S."/>
            <person name="Han J."/>
            <person name="Lapidus A."/>
            <person name="Bruce D."/>
            <person name="Goodwin L."/>
            <person name="Pitluck S."/>
            <person name="Peters L."/>
            <person name="Kyrpides N."/>
            <person name="Mavromatis K."/>
            <person name="Ivanova N."/>
            <person name="Ovchinnikova G."/>
            <person name="Zhang X."/>
            <person name="Misra M."/>
            <person name="Detter J.C."/>
            <person name="Tapia R."/>
            <person name="Han C."/>
            <person name="Land M."/>
            <person name="Hauser L."/>
            <person name="Markowitz V."/>
            <person name="Cheng J.-F."/>
            <person name="Hugenholtz P."/>
            <person name="Woyke T."/>
            <person name="Wu D."/>
            <person name="Tindall B."/>
            <person name="Faehrich R."/>
            <person name="Brambilla E."/>
            <person name="Klenk H.-P."/>
            <person name="Eisen J.A."/>
        </authorList>
    </citation>
    <scope>NUCLEOTIDE SEQUENCE [LARGE SCALE GENOMIC DNA]</scope>
    <source>
        <strain evidence="2">ATCC 29530 / DSM 19594 / LMG 11500 / NCIMB 11436 / LSU 4</strain>
    </source>
</reference>
<protein>
    <submittedName>
        <fullName evidence="1">Uncharacterized protein</fullName>
    </submittedName>
</protein>
<gene>
    <name evidence="1" type="ordered locus">Runsl_1234</name>
</gene>
<evidence type="ECO:0000313" key="2">
    <source>
        <dbReference type="Proteomes" id="UP000000493"/>
    </source>
</evidence>
<dbReference type="KEGG" id="rsi:Runsl_1234"/>
<evidence type="ECO:0000313" key="1">
    <source>
        <dbReference type="EMBL" id="AEI47661.1"/>
    </source>
</evidence>
<dbReference type="Proteomes" id="UP000000493">
    <property type="component" value="Chromosome"/>
</dbReference>
<keyword evidence="2" id="KW-1185">Reference proteome</keyword>
<reference evidence="1 2" key="2">
    <citation type="journal article" date="2012" name="Stand. Genomic Sci.">
        <title>Complete genome sequence of the aquatic bacterium Runella slithyformis type strain (LSU 4(T)).</title>
        <authorList>
            <person name="Copeland A."/>
            <person name="Zhang X."/>
            <person name="Misra M."/>
            <person name="Lapidus A."/>
            <person name="Nolan M."/>
            <person name="Lucas S."/>
            <person name="Deshpande S."/>
            <person name="Cheng J.F."/>
            <person name="Tapia R."/>
            <person name="Goodwin L.A."/>
            <person name="Pitluck S."/>
            <person name="Liolios K."/>
            <person name="Pagani I."/>
            <person name="Ivanova N."/>
            <person name="Mikhailova N."/>
            <person name="Pati A."/>
            <person name="Chen A."/>
            <person name="Palaniappan K."/>
            <person name="Land M."/>
            <person name="Hauser L."/>
            <person name="Pan C."/>
            <person name="Jeffries C.D."/>
            <person name="Detter J.C."/>
            <person name="Brambilla E.M."/>
            <person name="Rohde M."/>
            <person name="Djao O.D."/>
            <person name="Goker M."/>
            <person name="Sikorski J."/>
            <person name="Tindall B.J."/>
            <person name="Woyke T."/>
            <person name="Bristow J."/>
            <person name="Eisen J.A."/>
            <person name="Markowitz V."/>
            <person name="Hugenholtz P."/>
            <person name="Kyrpides N.C."/>
            <person name="Klenk H.P."/>
            <person name="Mavromatis K."/>
        </authorList>
    </citation>
    <scope>NUCLEOTIDE SEQUENCE [LARGE SCALE GENOMIC DNA]</scope>
    <source>
        <strain evidence="2">ATCC 29530 / DSM 19594 / LMG 11500 / NCIMB 11436 / LSU 4</strain>
    </source>
</reference>
<dbReference type="EMBL" id="CP002859">
    <property type="protein sequence ID" value="AEI47661.1"/>
    <property type="molecule type" value="Genomic_DNA"/>
</dbReference>
<accession>A0A7U3ZI68</accession>
<proteinExistence type="predicted"/>
<organism evidence="1 2">
    <name type="scientific">Runella slithyformis (strain ATCC 29530 / DSM 19594 / LMG 11500 / NCIMB 11436 / LSU 4)</name>
    <dbReference type="NCBI Taxonomy" id="761193"/>
    <lineage>
        <taxon>Bacteria</taxon>
        <taxon>Pseudomonadati</taxon>
        <taxon>Bacteroidota</taxon>
        <taxon>Cytophagia</taxon>
        <taxon>Cytophagales</taxon>
        <taxon>Spirosomataceae</taxon>
        <taxon>Runella</taxon>
    </lineage>
</organism>